<dbReference type="PANTHER" id="PTHR15622:SF2">
    <property type="entry name" value="U4_U6 SMALL NUCLEAR RIBONUCLEOPROTEIN PRP4"/>
    <property type="match status" value="1"/>
</dbReference>
<dbReference type="Proteomes" id="UP000694388">
    <property type="component" value="Unplaced"/>
</dbReference>
<evidence type="ECO:0000256" key="4">
    <source>
        <dbReference type="ARBA" id="ARBA00022786"/>
    </source>
</evidence>
<dbReference type="AlphaFoldDB" id="A0A8C4QJ82"/>
<evidence type="ECO:0000256" key="3">
    <source>
        <dbReference type="ARBA" id="ARBA00022737"/>
    </source>
</evidence>
<dbReference type="SUPFAM" id="SSF50978">
    <property type="entry name" value="WD40 repeat-like"/>
    <property type="match status" value="1"/>
</dbReference>
<dbReference type="PRINTS" id="PR00320">
    <property type="entry name" value="GPROTEINBRPT"/>
</dbReference>
<evidence type="ECO:0000256" key="2">
    <source>
        <dbReference type="ARBA" id="ARBA00022574"/>
    </source>
</evidence>
<keyword evidence="8" id="KW-1185">Reference proteome</keyword>
<dbReference type="GO" id="GO:0000209">
    <property type="term" value="P:protein polyubiquitination"/>
    <property type="evidence" value="ECO:0007669"/>
    <property type="project" value="TreeGrafter"/>
</dbReference>
<dbReference type="PROSITE" id="PS50082">
    <property type="entry name" value="WD_REPEATS_2"/>
    <property type="match status" value="3"/>
</dbReference>
<name>A0A8C4QJ82_EPTBU</name>
<feature type="repeat" description="WD" evidence="5">
    <location>
        <begin position="201"/>
        <end position="233"/>
    </location>
</feature>
<evidence type="ECO:0000313" key="8">
    <source>
        <dbReference type="Proteomes" id="UP000694388"/>
    </source>
</evidence>
<feature type="domain" description="SOCS box" evidence="6">
    <location>
        <begin position="315"/>
        <end position="354"/>
    </location>
</feature>
<dbReference type="Gene3D" id="2.130.10.10">
    <property type="entry name" value="YVTN repeat-like/Quinoprotein amine dehydrogenase"/>
    <property type="match status" value="1"/>
</dbReference>
<proteinExistence type="predicted"/>
<keyword evidence="3" id="KW-0677">Repeat</keyword>
<dbReference type="Pfam" id="PF00400">
    <property type="entry name" value="WD40"/>
    <property type="match status" value="4"/>
</dbReference>
<dbReference type="InterPro" id="IPR015943">
    <property type="entry name" value="WD40/YVTN_repeat-like_dom_sf"/>
</dbReference>
<dbReference type="SMART" id="SM00969">
    <property type="entry name" value="SOCS_box"/>
    <property type="match status" value="1"/>
</dbReference>
<keyword evidence="2 5" id="KW-0853">WD repeat</keyword>
<accession>A0A8C4QJ82</accession>
<dbReference type="Ensembl" id="ENSEBUT00000016077.1">
    <property type="protein sequence ID" value="ENSEBUP00000015501.1"/>
    <property type="gene ID" value="ENSEBUG00000009765.1"/>
</dbReference>
<evidence type="ECO:0000259" key="6">
    <source>
        <dbReference type="PROSITE" id="PS50225"/>
    </source>
</evidence>
<organism evidence="7 8">
    <name type="scientific">Eptatretus burgeri</name>
    <name type="common">Inshore hagfish</name>
    <dbReference type="NCBI Taxonomy" id="7764"/>
    <lineage>
        <taxon>Eukaryota</taxon>
        <taxon>Metazoa</taxon>
        <taxon>Chordata</taxon>
        <taxon>Craniata</taxon>
        <taxon>Vertebrata</taxon>
        <taxon>Cyclostomata</taxon>
        <taxon>Myxini</taxon>
        <taxon>Myxiniformes</taxon>
        <taxon>Myxinidae</taxon>
        <taxon>Eptatretinae</taxon>
        <taxon>Eptatretus</taxon>
    </lineage>
</organism>
<reference evidence="7" key="1">
    <citation type="submission" date="2025-08" db="UniProtKB">
        <authorList>
            <consortium name="Ensembl"/>
        </authorList>
    </citation>
    <scope>IDENTIFICATION</scope>
</reference>
<dbReference type="OMA" id="TITAWHP"/>
<dbReference type="GeneTree" id="ENSGT00890000139406"/>
<evidence type="ECO:0000313" key="7">
    <source>
        <dbReference type="Ensembl" id="ENSEBUP00000015501.1"/>
    </source>
</evidence>
<dbReference type="PANTHER" id="PTHR15622">
    <property type="entry name" value="WD40 REPEAT PROTEIN"/>
    <property type="match status" value="1"/>
</dbReference>
<evidence type="ECO:0000256" key="5">
    <source>
        <dbReference type="PROSITE-ProRule" id="PRU00221"/>
    </source>
</evidence>
<dbReference type="InterPro" id="IPR036322">
    <property type="entry name" value="WD40_repeat_dom_sf"/>
</dbReference>
<dbReference type="InterPro" id="IPR001680">
    <property type="entry name" value="WD40_rpt"/>
</dbReference>
<dbReference type="InterPro" id="IPR019775">
    <property type="entry name" value="WD40_repeat_CS"/>
</dbReference>
<dbReference type="GO" id="GO:0035556">
    <property type="term" value="P:intracellular signal transduction"/>
    <property type="evidence" value="ECO:0007669"/>
    <property type="project" value="InterPro"/>
</dbReference>
<comment type="pathway">
    <text evidence="1">Protein modification; protein ubiquitination.</text>
</comment>
<feature type="repeat" description="WD" evidence="5">
    <location>
        <begin position="115"/>
        <end position="149"/>
    </location>
</feature>
<protein>
    <submittedName>
        <fullName evidence="7">WD repeat and SOCS box containing 1</fullName>
    </submittedName>
</protein>
<reference evidence="7" key="2">
    <citation type="submission" date="2025-09" db="UniProtKB">
        <authorList>
            <consortium name="Ensembl"/>
        </authorList>
    </citation>
    <scope>IDENTIFICATION</scope>
</reference>
<dbReference type="SUPFAM" id="SSF158235">
    <property type="entry name" value="SOCS box-like"/>
    <property type="match status" value="1"/>
</dbReference>
<keyword evidence="4" id="KW-0833">Ubl conjugation pathway</keyword>
<dbReference type="InterPro" id="IPR020472">
    <property type="entry name" value="WD40_PAC1"/>
</dbReference>
<feature type="repeat" description="WD" evidence="5">
    <location>
        <begin position="159"/>
        <end position="194"/>
    </location>
</feature>
<sequence length="354" mass="38851">RRTLGLAPDGSCVAWATGRTTVRIVPWKQLSAKSLGGQGCWATREKWDIGLSREAGESQKNGDVWTSGSLSGVGEPGNRWRRFRFGGDNLLLATGLASGRLQIWDVGTGQFLLYLMDHSAAILHLTFSPDDLLTLVSASQDRTLRVWDMGDDGNMVKVLKGHPGWVRCSAFSPDSSLLCSVGNGKSAFLWTVKSWHLKAKLDAHHHDVVSCDFSPDGAILATASFDSTVCLWEPHSVTLLNKLRHLLPPPSPIFAGGANDHWVKAVAFSPDGMHLATLADDRQCQSYPLGVFHFSFICLRTSDGGLQFWLPPLHVPTLQHLCRLSLRLHLSLADLHSVKLPVSLSRFLNYLDIS</sequence>
<evidence type="ECO:0000256" key="1">
    <source>
        <dbReference type="ARBA" id="ARBA00004906"/>
    </source>
</evidence>
<dbReference type="InterPro" id="IPR036036">
    <property type="entry name" value="SOCS_box-like_dom_sf"/>
</dbReference>
<dbReference type="PROSITE" id="PS50225">
    <property type="entry name" value="SOCS"/>
    <property type="match status" value="1"/>
</dbReference>
<dbReference type="InterPro" id="IPR001496">
    <property type="entry name" value="SOCS_box"/>
</dbReference>
<dbReference type="PROSITE" id="PS00678">
    <property type="entry name" value="WD_REPEATS_1"/>
    <property type="match status" value="1"/>
</dbReference>
<dbReference type="PROSITE" id="PS50294">
    <property type="entry name" value="WD_REPEATS_REGION"/>
    <property type="match status" value="2"/>
</dbReference>
<dbReference type="SMART" id="SM00320">
    <property type="entry name" value="WD40"/>
    <property type="match status" value="5"/>
</dbReference>
<dbReference type="InterPro" id="IPR051983">
    <property type="entry name" value="WSB_SOCS-box_domain"/>
</dbReference>
<dbReference type="UniPathway" id="UPA00143"/>